<feature type="domain" description="F-box" evidence="1">
    <location>
        <begin position="7"/>
        <end position="52"/>
    </location>
</feature>
<dbReference type="EMBL" id="JARKIF010000031">
    <property type="protein sequence ID" value="KAJ7612293.1"/>
    <property type="molecule type" value="Genomic_DNA"/>
</dbReference>
<dbReference type="SUPFAM" id="SSF52047">
    <property type="entry name" value="RNI-like"/>
    <property type="match status" value="1"/>
</dbReference>
<protein>
    <recommendedName>
        <fullName evidence="1">F-box domain-containing protein</fullName>
    </recommendedName>
</protein>
<dbReference type="Pfam" id="PF00646">
    <property type="entry name" value="F-box"/>
    <property type="match status" value="1"/>
</dbReference>
<comment type="caution">
    <text evidence="2">The sequence shown here is derived from an EMBL/GenBank/DDBJ whole genome shotgun (WGS) entry which is preliminary data.</text>
</comment>
<evidence type="ECO:0000259" key="1">
    <source>
        <dbReference type="PROSITE" id="PS50181"/>
    </source>
</evidence>
<evidence type="ECO:0000313" key="3">
    <source>
        <dbReference type="Proteomes" id="UP001221142"/>
    </source>
</evidence>
<sequence length="491" mass="55668">MSGNSKASLDLRVPDELWLEIFGTLRPLDVIPLHTVSRKLHRISRSLLFQRFHFHLYAVSHNSPPEPRYLLPDEAQVERTTERLRFWASPDIAPLVRQCTVFPWSSNSDDIEYTHCEEGERILATFFQLLSQFKNVRSVTFLDVTFCHAWLSSLAALQSLEQLHVSECSIDPNLDVSSASIVMKLATFHFYHSAFSSMLNPTHGANKWLSLLDVETLTHLSLAPERAPSALIGSAAPLSFPNVHTLHLSVQEWHEVVQLRRFPSIRSLEICAGRSAPVTTGIKPVVLSQLERYTGPAELLALLDPKTCPRYIDIRSLSGSSFFDMARNWGPAHRVTVLALELEHLEAGILPLVLDRWTSLVKLHLKIEHRQWSTPPGVTPYTEQTLLLDLGSASNPVRFPDSLTSLFITWYYELEESPIPVADVISAARTAVPLFVAANPNLKNFRLYMSQMKYAWGRADGTDSVVESDSDLQHCVWDHEMWYAMRELHDE</sequence>
<keyword evidence="3" id="KW-1185">Reference proteome</keyword>
<name>A0AAD7B6T9_9AGAR</name>
<evidence type="ECO:0000313" key="2">
    <source>
        <dbReference type="EMBL" id="KAJ7612293.1"/>
    </source>
</evidence>
<dbReference type="InterPro" id="IPR001810">
    <property type="entry name" value="F-box_dom"/>
</dbReference>
<dbReference type="Proteomes" id="UP001221142">
    <property type="component" value="Unassembled WGS sequence"/>
</dbReference>
<dbReference type="SUPFAM" id="SSF81383">
    <property type="entry name" value="F-box domain"/>
    <property type="match status" value="1"/>
</dbReference>
<proteinExistence type="predicted"/>
<dbReference type="AlphaFoldDB" id="A0AAD7B6T9"/>
<organism evidence="2 3">
    <name type="scientific">Roridomyces roridus</name>
    <dbReference type="NCBI Taxonomy" id="1738132"/>
    <lineage>
        <taxon>Eukaryota</taxon>
        <taxon>Fungi</taxon>
        <taxon>Dikarya</taxon>
        <taxon>Basidiomycota</taxon>
        <taxon>Agaricomycotina</taxon>
        <taxon>Agaricomycetes</taxon>
        <taxon>Agaricomycetidae</taxon>
        <taxon>Agaricales</taxon>
        <taxon>Marasmiineae</taxon>
        <taxon>Mycenaceae</taxon>
        <taxon>Roridomyces</taxon>
    </lineage>
</organism>
<dbReference type="InterPro" id="IPR036047">
    <property type="entry name" value="F-box-like_dom_sf"/>
</dbReference>
<dbReference type="PROSITE" id="PS50181">
    <property type="entry name" value="FBOX"/>
    <property type="match status" value="1"/>
</dbReference>
<gene>
    <name evidence="2" type="ORF">FB45DRAFT_1118229</name>
</gene>
<reference evidence="2" key="1">
    <citation type="submission" date="2023-03" db="EMBL/GenBank/DDBJ databases">
        <title>Massive genome expansion in bonnet fungi (Mycena s.s.) driven by repeated elements and novel gene families across ecological guilds.</title>
        <authorList>
            <consortium name="Lawrence Berkeley National Laboratory"/>
            <person name="Harder C.B."/>
            <person name="Miyauchi S."/>
            <person name="Viragh M."/>
            <person name="Kuo A."/>
            <person name="Thoen E."/>
            <person name="Andreopoulos B."/>
            <person name="Lu D."/>
            <person name="Skrede I."/>
            <person name="Drula E."/>
            <person name="Henrissat B."/>
            <person name="Morin E."/>
            <person name="Kohler A."/>
            <person name="Barry K."/>
            <person name="LaButti K."/>
            <person name="Morin E."/>
            <person name="Salamov A."/>
            <person name="Lipzen A."/>
            <person name="Mereny Z."/>
            <person name="Hegedus B."/>
            <person name="Baldrian P."/>
            <person name="Stursova M."/>
            <person name="Weitz H."/>
            <person name="Taylor A."/>
            <person name="Grigoriev I.V."/>
            <person name="Nagy L.G."/>
            <person name="Martin F."/>
            <person name="Kauserud H."/>
        </authorList>
    </citation>
    <scope>NUCLEOTIDE SEQUENCE</scope>
    <source>
        <strain evidence="2">9284</strain>
    </source>
</reference>
<dbReference type="InterPro" id="IPR032675">
    <property type="entry name" value="LRR_dom_sf"/>
</dbReference>
<dbReference type="Gene3D" id="3.80.10.10">
    <property type="entry name" value="Ribonuclease Inhibitor"/>
    <property type="match status" value="1"/>
</dbReference>
<accession>A0AAD7B6T9</accession>